<dbReference type="EMBL" id="CP049863">
    <property type="protein sequence ID" value="QIK62179.1"/>
    <property type="molecule type" value="Genomic_DNA"/>
</dbReference>
<evidence type="ECO:0000256" key="1">
    <source>
        <dbReference type="SAM" id="Phobius"/>
    </source>
</evidence>
<keyword evidence="3" id="KW-0378">Hydrolase</keyword>
<accession>A0A6G7XCK9</accession>
<dbReference type="AlphaFoldDB" id="A0A6G7XCK9"/>
<feature type="domain" description="GmrSD restriction endonucleases C-terminal" evidence="2">
    <location>
        <begin position="87"/>
        <end position="223"/>
    </location>
</feature>
<name>A0A6G7XCK9_9MICO</name>
<dbReference type="Proteomes" id="UP000502677">
    <property type="component" value="Chromosome"/>
</dbReference>
<dbReference type="InterPro" id="IPR011089">
    <property type="entry name" value="GmrSD_C"/>
</dbReference>
<keyword evidence="4" id="KW-1185">Reference proteome</keyword>
<dbReference type="PANTHER" id="PTHR24094:SF15">
    <property type="entry name" value="AMP-DEPENDENT SYNTHETASE_LIGASE DOMAIN-CONTAINING PROTEIN-RELATED"/>
    <property type="match status" value="1"/>
</dbReference>
<dbReference type="Pfam" id="PF07510">
    <property type="entry name" value="GmrSD_C"/>
    <property type="match status" value="1"/>
</dbReference>
<keyword evidence="1" id="KW-0472">Membrane</keyword>
<dbReference type="KEGG" id="lvi:G7068_02415"/>
<keyword evidence="3" id="KW-0255">Endonuclease</keyword>
<gene>
    <name evidence="3" type="ORF">G7068_02415</name>
</gene>
<keyword evidence="1" id="KW-1133">Transmembrane helix</keyword>
<dbReference type="PANTHER" id="PTHR24094">
    <property type="entry name" value="SECRETED PROTEIN"/>
    <property type="match status" value="1"/>
</dbReference>
<dbReference type="GO" id="GO:0004519">
    <property type="term" value="F:endonuclease activity"/>
    <property type="evidence" value="ECO:0007669"/>
    <property type="project" value="UniProtKB-KW"/>
</dbReference>
<protein>
    <submittedName>
        <fullName evidence="3">HNH endonuclease</fullName>
    </submittedName>
</protein>
<evidence type="ECO:0000259" key="2">
    <source>
        <dbReference type="Pfam" id="PF07510"/>
    </source>
</evidence>
<sequence>MVNVTKRKTNKFVYVLVACVVAASGILALFNETLSADPKPATAADTSNAANVLETLEVKGRAPKTGYDRTAQFGAAWTDVDRNGCDTRNDILARDLSDVTLSGSCRVMSGTLEDPLTGSTINFVRGQQTSSAVQIDHIVPLSDAWQKGAQQLTQDKRIAFANDPRNLQAVSGRANAQKSDGDAATWLPENKAFRCEYVDRQITVKAAYKLWVTQAEKAAMIRVLDSCS</sequence>
<reference evidence="3 4" key="1">
    <citation type="submission" date="2020-03" db="EMBL/GenBank/DDBJ databases">
        <title>Leucobacter sp. nov., isolated from beetles.</title>
        <authorList>
            <person name="Hyun D.-W."/>
            <person name="Bae J.-W."/>
        </authorList>
    </citation>
    <scope>NUCLEOTIDE SEQUENCE [LARGE SCALE GENOMIC DNA]</scope>
    <source>
        <strain evidence="3 4">HDW9C</strain>
    </source>
</reference>
<feature type="transmembrane region" description="Helical" evidence="1">
    <location>
        <begin position="12"/>
        <end position="30"/>
    </location>
</feature>
<evidence type="ECO:0000313" key="4">
    <source>
        <dbReference type="Proteomes" id="UP000502677"/>
    </source>
</evidence>
<keyword evidence="3" id="KW-0540">Nuclease</keyword>
<organism evidence="3 4">
    <name type="scientific">Leucobacter viscericola</name>
    <dbReference type="NCBI Taxonomy" id="2714935"/>
    <lineage>
        <taxon>Bacteria</taxon>
        <taxon>Bacillati</taxon>
        <taxon>Actinomycetota</taxon>
        <taxon>Actinomycetes</taxon>
        <taxon>Micrococcales</taxon>
        <taxon>Microbacteriaceae</taxon>
        <taxon>Leucobacter</taxon>
    </lineage>
</organism>
<proteinExistence type="predicted"/>
<keyword evidence="1" id="KW-0812">Transmembrane</keyword>
<evidence type="ECO:0000313" key="3">
    <source>
        <dbReference type="EMBL" id="QIK62179.1"/>
    </source>
</evidence>
<dbReference type="RefSeq" id="WP_166288345.1">
    <property type="nucleotide sequence ID" value="NZ_CP049863.1"/>
</dbReference>